<evidence type="ECO:0000313" key="6">
    <source>
        <dbReference type="Proteomes" id="UP000291343"/>
    </source>
</evidence>
<keyword evidence="6" id="KW-1185">Reference proteome</keyword>
<dbReference type="SUPFAM" id="SSF52025">
    <property type="entry name" value="PA domain"/>
    <property type="match status" value="1"/>
</dbReference>
<keyword evidence="1 3" id="KW-0732">Signal</keyword>
<dbReference type="InParanoid" id="A0A482XH02"/>
<dbReference type="EMBL" id="QKKF02010000">
    <property type="protein sequence ID" value="RZF45032.1"/>
    <property type="molecule type" value="Genomic_DNA"/>
</dbReference>
<feature type="domain" description="PA" evidence="4">
    <location>
        <begin position="80"/>
        <end position="159"/>
    </location>
</feature>
<protein>
    <recommendedName>
        <fullName evidence="4">PA domain-containing protein</fullName>
    </recommendedName>
</protein>
<proteinExistence type="predicted"/>
<dbReference type="InterPro" id="IPR046450">
    <property type="entry name" value="PA_dom_sf"/>
</dbReference>
<dbReference type="FunCoup" id="A0A482XH02">
    <property type="interactions" value="54"/>
</dbReference>
<dbReference type="SMR" id="A0A482XH02"/>
<dbReference type="InterPro" id="IPR003137">
    <property type="entry name" value="PA_domain"/>
</dbReference>
<dbReference type="Pfam" id="PF02225">
    <property type="entry name" value="PA"/>
    <property type="match status" value="1"/>
</dbReference>
<dbReference type="Proteomes" id="UP000291343">
    <property type="component" value="Unassembled WGS sequence"/>
</dbReference>
<evidence type="ECO:0000256" key="2">
    <source>
        <dbReference type="ARBA" id="ARBA00023180"/>
    </source>
</evidence>
<gene>
    <name evidence="5" type="ORF">LSTR_LSTR001993</name>
</gene>
<sequence>MKILTAFIFGVSALFNVLMTAESEVKLTRNDGISSVELISGDIFFEIIDPEELGFTYRAKPAKDFGVTFNDTFYKKGALLVPVEPSDGCSFPNNAQDIEGNIALIERGQCSFLSKTIRAQEAGAIGVIITDDDESDDSFYIEMIDDNTNRNPQIPAAFLLGLNGFMIRKTLYELDMKYAVINIPLNMTFIGFHEVKQPPWLVW</sequence>
<evidence type="ECO:0000259" key="4">
    <source>
        <dbReference type="Pfam" id="PF02225"/>
    </source>
</evidence>
<feature type="signal peptide" evidence="3">
    <location>
        <begin position="1"/>
        <end position="23"/>
    </location>
</feature>
<dbReference type="PANTHER" id="PTHR22702">
    <property type="entry name" value="PROTEASE-ASSOCIATED DOMAIN-CONTAINING PROTEIN"/>
    <property type="match status" value="1"/>
</dbReference>
<comment type="caution">
    <text evidence="5">The sequence shown here is derived from an EMBL/GenBank/DDBJ whole genome shotgun (WGS) entry which is preliminary data.</text>
</comment>
<evidence type="ECO:0000256" key="1">
    <source>
        <dbReference type="ARBA" id="ARBA00022729"/>
    </source>
</evidence>
<name>A0A482XH02_LAOST</name>
<accession>A0A482XH02</accession>
<keyword evidence="2" id="KW-0325">Glycoprotein</keyword>
<evidence type="ECO:0000313" key="5">
    <source>
        <dbReference type="EMBL" id="RZF45032.1"/>
    </source>
</evidence>
<dbReference type="PANTHER" id="PTHR22702:SF1">
    <property type="entry name" value="PROTEASE-ASSOCIATED DOMAIN-CONTAINING PROTEIN 1"/>
    <property type="match status" value="1"/>
</dbReference>
<dbReference type="AlphaFoldDB" id="A0A482XH02"/>
<evidence type="ECO:0000256" key="3">
    <source>
        <dbReference type="SAM" id="SignalP"/>
    </source>
</evidence>
<feature type="chain" id="PRO_5019755463" description="PA domain-containing protein" evidence="3">
    <location>
        <begin position="24"/>
        <end position="203"/>
    </location>
</feature>
<organism evidence="5 6">
    <name type="scientific">Laodelphax striatellus</name>
    <name type="common">Small brown planthopper</name>
    <name type="synonym">Delphax striatella</name>
    <dbReference type="NCBI Taxonomy" id="195883"/>
    <lineage>
        <taxon>Eukaryota</taxon>
        <taxon>Metazoa</taxon>
        <taxon>Ecdysozoa</taxon>
        <taxon>Arthropoda</taxon>
        <taxon>Hexapoda</taxon>
        <taxon>Insecta</taxon>
        <taxon>Pterygota</taxon>
        <taxon>Neoptera</taxon>
        <taxon>Paraneoptera</taxon>
        <taxon>Hemiptera</taxon>
        <taxon>Auchenorrhyncha</taxon>
        <taxon>Fulgoroidea</taxon>
        <taxon>Delphacidae</taxon>
        <taxon>Criomorphinae</taxon>
        <taxon>Laodelphax</taxon>
    </lineage>
</organism>
<reference evidence="5 6" key="1">
    <citation type="journal article" date="2017" name="Gigascience">
        <title>Genome sequence of the small brown planthopper, Laodelphax striatellus.</title>
        <authorList>
            <person name="Zhu J."/>
            <person name="Jiang F."/>
            <person name="Wang X."/>
            <person name="Yang P."/>
            <person name="Bao Y."/>
            <person name="Zhao W."/>
            <person name="Wang W."/>
            <person name="Lu H."/>
            <person name="Wang Q."/>
            <person name="Cui N."/>
            <person name="Li J."/>
            <person name="Chen X."/>
            <person name="Luo L."/>
            <person name="Yu J."/>
            <person name="Kang L."/>
            <person name="Cui F."/>
        </authorList>
    </citation>
    <scope>NUCLEOTIDE SEQUENCE [LARGE SCALE GENOMIC DNA]</scope>
    <source>
        <strain evidence="5">Lst14</strain>
    </source>
</reference>
<dbReference type="Gene3D" id="3.50.30.30">
    <property type="match status" value="1"/>
</dbReference>
<dbReference type="OrthoDB" id="206201at2759"/>